<accession>A0A427ASX7</accession>
<evidence type="ECO:0000313" key="2">
    <source>
        <dbReference type="Proteomes" id="UP000287651"/>
    </source>
</evidence>
<dbReference type="AlphaFoldDB" id="A0A427ASX7"/>
<reference evidence="1 2" key="1">
    <citation type="journal article" date="2014" name="Agronomy (Basel)">
        <title>A Draft Genome Sequence for Ensete ventricosum, the Drought-Tolerant Tree Against Hunger.</title>
        <authorList>
            <person name="Harrison J."/>
            <person name="Moore K.A."/>
            <person name="Paszkiewicz K."/>
            <person name="Jones T."/>
            <person name="Grant M."/>
            <person name="Ambacheew D."/>
            <person name="Muzemil S."/>
            <person name="Studholme D.J."/>
        </authorList>
    </citation>
    <scope>NUCLEOTIDE SEQUENCE [LARGE SCALE GENOMIC DNA]</scope>
</reference>
<comment type="caution">
    <text evidence="1">The sequence shown here is derived from an EMBL/GenBank/DDBJ whole genome shotgun (WGS) entry which is preliminary data.</text>
</comment>
<dbReference type="EMBL" id="AMZH03001420">
    <property type="protein sequence ID" value="RRT79364.1"/>
    <property type="molecule type" value="Genomic_DNA"/>
</dbReference>
<proteinExistence type="predicted"/>
<sequence length="86" mass="10096">RRNLGQTATGEPQLVEENQVEAHLRALAYKRAIAKLYNPRDKLALNWKGLYWVINVVQDQTYTLATMKGKLLPRTWHISNLRKFYI</sequence>
<name>A0A427ASX7_ENSVE</name>
<feature type="non-terminal residue" evidence="1">
    <location>
        <position position="1"/>
    </location>
</feature>
<protein>
    <submittedName>
        <fullName evidence="1">Uncharacterized protein</fullName>
    </submittedName>
</protein>
<evidence type="ECO:0000313" key="1">
    <source>
        <dbReference type="EMBL" id="RRT79364.1"/>
    </source>
</evidence>
<dbReference type="Proteomes" id="UP000287651">
    <property type="component" value="Unassembled WGS sequence"/>
</dbReference>
<gene>
    <name evidence="1" type="ORF">B296_00019079</name>
</gene>
<organism evidence="1 2">
    <name type="scientific">Ensete ventricosum</name>
    <name type="common">Abyssinian banana</name>
    <name type="synonym">Musa ensete</name>
    <dbReference type="NCBI Taxonomy" id="4639"/>
    <lineage>
        <taxon>Eukaryota</taxon>
        <taxon>Viridiplantae</taxon>
        <taxon>Streptophyta</taxon>
        <taxon>Embryophyta</taxon>
        <taxon>Tracheophyta</taxon>
        <taxon>Spermatophyta</taxon>
        <taxon>Magnoliopsida</taxon>
        <taxon>Liliopsida</taxon>
        <taxon>Zingiberales</taxon>
        <taxon>Musaceae</taxon>
        <taxon>Ensete</taxon>
    </lineage>
</organism>